<accession>A0ABR4CV04</accession>
<keyword evidence="2" id="KW-1185">Reference proteome</keyword>
<organism evidence="1 2">
    <name type="scientific">Oculimacula yallundae</name>
    <dbReference type="NCBI Taxonomy" id="86028"/>
    <lineage>
        <taxon>Eukaryota</taxon>
        <taxon>Fungi</taxon>
        <taxon>Dikarya</taxon>
        <taxon>Ascomycota</taxon>
        <taxon>Pezizomycotina</taxon>
        <taxon>Leotiomycetes</taxon>
        <taxon>Helotiales</taxon>
        <taxon>Ploettnerulaceae</taxon>
        <taxon>Oculimacula</taxon>
    </lineage>
</organism>
<dbReference type="EMBL" id="JAZHXI010000003">
    <property type="protein sequence ID" value="KAL2073208.1"/>
    <property type="molecule type" value="Genomic_DNA"/>
</dbReference>
<reference evidence="1 2" key="1">
    <citation type="journal article" date="2024" name="Commun. Biol.">
        <title>Comparative genomic analysis of thermophilic fungi reveals convergent evolutionary adaptations and gene losses.</title>
        <authorList>
            <person name="Steindorff A.S."/>
            <person name="Aguilar-Pontes M.V."/>
            <person name="Robinson A.J."/>
            <person name="Andreopoulos B."/>
            <person name="LaButti K."/>
            <person name="Kuo A."/>
            <person name="Mondo S."/>
            <person name="Riley R."/>
            <person name="Otillar R."/>
            <person name="Haridas S."/>
            <person name="Lipzen A."/>
            <person name="Grimwood J."/>
            <person name="Schmutz J."/>
            <person name="Clum A."/>
            <person name="Reid I.D."/>
            <person name="Moisan M.C."/>
            <person name="Butler G."/>
            <person name="Nguyen T.T.M."/>
            <person name="Dewar K."/>
            <person name="Conant G."/>
            <person name="Drula E."/>
            <person name="Henrissat B."/>
            <person name="Hansel C."/>
            <person name="Singer S."/>
            <person name="Hutchinson M.I."/>
            <person name="de Vries R.P."/>
            <person name="Natvig D.O."/>
            <person name="Powell A.J."/>
            <person name="Tsang A."/>
            <person name="Grigoriev I.V."/>
        </authorList>
    </citation>
    <scope>NUCLEOTIDE SEQUENCE [LARGE SCALE GENOMIC DNA]</scope>
    <source>
        <strain evidence="1 2">CBS 494.80</strain>
    </source>
</reference>
<protein>
    <submittedName>
        <fullName evidence="1">Uncharacterized protein</fullName>
    </submittedName>
</protein>
<comment type="caution">
    <text evidence="1">The sequence shown here is derived from an EMBL/GenBank/DDBJ whole genome shotgun (WGS) entry which is preliminary data.</text>
</comment>
<evidence type="ECO:0000313" key="1">
    <source>
        <dbReference type="EMBL" id="KAL2073208.1"/>
    </source>
</evidence>
<gene>
    <name evidence="1" type="ORF">VTL71DRAFT_10532</name>
</gene>
<name>A0ABR4CV04_9HELO</name>
<dbReference type="Proteomes" id="UP001595075">
    <property type="component" value="Unassembled WGS sequence"/>
</dbReference>
<proteinExistence type="predicted"/>
<evidence type="ECO:0000313" key="2">
    <source>
        <dbReference type="Proteomes" id="UP001595075"/>
    </source>
</evidence>
<sequence>MCYTQWSSFPSIDAAKGFLTKAFITDRAVSRTQGALEWPESTHNGSCCLDCYTVSKAVDHRYGQAGLQWPNIFTSAAHVMDAGEVLLPMEAEWGD</sequence>